<dbReference type="PANTHER" id="PTHR11941:SF54">
    <property type="entry name" value="ENOYL-COA HYDRATASE, MITOCHONDRIAL"/>
    <property type="match status" value="1"/>
</dbReference>
<dbReference type="GO" id="GO:0006635">
    <property type="term" value="P:fatty acid beta-oxidation"/>
    <property type="evidence" value="ECO:0007669"/>
    <property type="project" value="TreeGrafter"/>
</dbReference>
<organism evidence="3 4">
    <name type="scientific">Desulfococcus multivorans DSM 2059</name>
    <dbReference type="NCBI Taxonomy" id="1121405"/>
    <lineage>
        <taxon>Bacteria</taxon>
        <taxon>Pseudomonadati</taxon>
        <taxon>Thermodesulfobacteriota</taxon>
        <taxon>Desulfobacteria</taxon>
        <taxon>Desulfobacterales</taxon>
        <taxon>Desulfococcaceae</taxon>
        <taxon>Desulfococcus</taxon>
    </lineage>
</organism>
<dbReference type="Pfam" id="PF00378">
    <property type="entry name" value="ECH_1"/>
    <property type="match status" value="1"/>
</dbReference>
<evidence type="ECO:0000256" key="2">
    <source>
        <dbReference type="ARBA" id="ARBA00023239"/>
    </source>
</evidence>
<protein>
    <submittedName>
        <fullName evidence="3">Enoyl-CoA hydratase/isomerase</fullName>
    </submittedName>
</protein>
<dbReference type="GO" id="GO:0016853">
    <property type="term" value="F:isomerase activity"/>
    <property type="evidence" value="ECO:0007669"/>
    <property type="project" value="UniProtKB-KW"/>
</dbReference>
<dbReference type="AlphaFoldDB" id="S7U0M6"/>
<keyword evidence="2" id="KW-0456">Lyase</keyword>
<accession>S7U0M6</accession>
<evidence type="ECO:0000313" key="3">
    <source>
        <dbReference type="EMBL" id="EPR42981.1"/>
    </source>
</evidence>
<dbReference type="InterPro" id="IPR029045">
    <property type="entry name" value="ClpP/crotonase-like_dom_sf"/>
</dbReference>
<dbReference type="FunFam" id="3.90.226.10:FF:000009">
    <property type="entry name" value="Carnitinyl-CoA dehydratase"/>
    <property type="match status" value="1"/>
</dbReference>
<proteinExistence type="inferred from homology"/>
<dbReference type="PANTHER" id="PTHR11941">
    <property type="entry name" value="ENOYL-COA HYDRATASE-RELATED"/>
    <property type="match status" value="1"/>
</dbReference>
<dbReference type="GO" id="GO:0016829">
    <property type="term" value="F:lyase activity"/>
    <property type="evidence" value="ECO:0007669"/>
    <property type="project" value="UniProtKB-KW"/>
</dbReference>
<reference evidence="3 4" key="1">
    <citation type="journal article" date="2013" name="Genome Announc.">
        <title>Draft genome sequences for three mercury-methylating, sulfate-reducing bacteria.</title>
        <authorList>
            <person name="Brown S.D."/>
            <person name="Hurt R.A.Jr."/>
            <person name="Gilmour C.C."/>
            <person name="Elias D.A."/>
        </authorList>
    </citation>
    <scope>NUCLEOTIDE SEQUENCE [LARGE SCALE GENOMIC DNA]</scope>
    <source>
        <strain evidence="3 4">DSM 2059</strain>
    </source>
</reference>
<dbReference type="CDD" id="cd06558">
    <property type="entry name" value="crotonase-like"/>
    <property type="match status" value="1"/>
</dbReference>
<dbReference type="Proteomes" id="UP000014977">
    <property type="component" value="Unassembled WGS sequence"/>
</dbReference>
<dbReference type="InterPro" id="IPR001753">
    <property type="entry name" value="Enoyl-CoA_hydra/iso"/>
</dbReference>
<evidence type="ECO:0000256" key="1">
    <source>
        <dbReference type="ARBA" id="ARBA00005254"/>
    </source>
</evidence>
<keyword evidence="3" id="KW-0413">Isomerase</keyword>
<dbReference type="PATRIC" id="fig|1121405.3.peg.862"/>
<dbReference type="eggNOG" id="COG1024">
    <property type="taxonomic scope" value="Bacteria"/>
</dbReference>
<sequence>MNLECIGYEKRKGVGIITLNRPQVLNAMNRRLWLDFQTVLAEAGADPDIRAVVITGEGRAFSSGADLKDSRNRSQTDYRAYLEELQQASRRLIRFDKPVIAAINGYAIGSGFELALACDIRIAAENARIGLPEAKVASSVTGGALRLLQDLVGPGKARELLFTGDFIEGSEAARIGLVNLAVPLEQLMGTALSMAEKIAQNAPLSIKMIKKGLHMAQGETSMEALMDFEIEACLACVSAEERRVSLDTFETRKK</sequence>
<comment type="similarity">
    <text evidence="1">Belongs to the enoyl-CoA hydratase/isomerase family.</text>
</comment>
<gene>
    <name evidence="3" type="ORF">dsmv_0062</name>
</gene>
<dbReference type="EMBL" id="ATHJ01000061">
    <property type="protein sequence ID" value="EPR42981.1"/>
    <property type="molecule type" value="Genomic_DNA"/>
</dbReference>
<dbReference type="Gene3D" id="3.90.226.10">
    <property type="entry name" value="2-enoyl-CoA Hydratase, Chain A, domain 1"/>
    <property type="match status" value="1"/>
</dbReference>
<dbReference type="OrthoDB" id="5365311at2"/>
<name>S7U0M6_DESML</name>
<dbReference type="SUPFAM" id="SSF52096">
    <property type="entry name" value="ClpP/crotonase"/>
    <property type="match status" value="1"/>
</dbReference>
<dbReference type="STRING" id="897.B2D07_10405"/>
<keyword evidence="4" id="KW-1185">Reference proteome</keyword>
<comment type="caution">
    <text evidence="3">The sequence shown here is derived from an EMBL/GenBank/DDBJ whole genome shotgun (WGS) entry which is preliminary data.</text>
</comment>
<evidence type="ECO:0000313" key="4">
    <source>
        <dbReference type="Proteomes" id="UP000014977"/>
    </source>
</evidence>
<dbReference type="RefSeq" id="WP_020875079.1">
    <property type="nucleotide sequence ID" value="NZ_ATHJ01000061.1"/>
</dbReference>